<reference evidence="2" key="1">
    <citation type="journal article" date="2013" name="Genome">
        <title>Draft Genome Sequences of Porphyromonas crevioricanis JCM 15906T and Porphyromonas cansulci JCM 13913T Isolated from a Canine Oral Cavity.</title>
        <authorList>
            <person name="Sakamoto M."/>
            <person name="Tanaka N."/>
            <person name="Shiwa Y."/>
            <person name="Yoshikawa H."/>
            <person name="Ohkuma M."/>
        </authorList>
    </citation>
    <scope>NUCLEOTIDE SEQUENCE [LARGE SCALE GENOMIC DNA]</scope>
    <source>
        <strain evidence="2">JCM 15906</strain>
    </source>
</reference>
<sequence>MVKNINRKAKDIYENVKLEADRSVSPRKGIEKRFCMGVQQDARRVPARSNEAFRGVVCRE</sequence>
<accession>T1CI67</accession>
<name>T1CI67_9PORP</name>
<comment type="caution">
    <text evidence="1">The sequence shown here is derived from an EMBL/GenBank/DDBJ whole genome shotgun (WGS) entry which is preliminary data.</text>
</comment>
<dbReference type="EMBL" id="BAOU01000040">
    <property type="protein sequence ID" value="GAD05771.1"/>
    <property type="molecule type" value="Genomic_DNA"/>
</dbReference>
<dbReference type="Proteomes" id="UP000018031">
    <property type="component" value="Unassembled WGS sequence"/>
</dbReference>
<reference evidence="1 2" key="2">
    <citation type="journal article" date="2013" name="Genome Announc.">
        <title>Draft Genome Sequences of Porphyromonas crevioricanis JCM 15906T and Porphyromonas cansulci JCM 13913T Isolated from a Canine Oral Cavity.</title>
        <authorList>
            <person name="Sakamoto M."/>
            <person name="Tanaka N."/>
            <person name="Shiwa Y."/>
            <person name="Yoshikawa H."/>
            <person name="Ohkuma M."/>
        </authorList>
    </citation>
    <scope>NUCLEOTIDE SEQUENCE [LARGE SCALE GENOMIC DNA]</scope>
    <source>
        <strain evidence="1 2">JCM 15906</strain>
    </source>
</reference>
<evidence type="ECO:0000313" key="2">
    <source>
        <dbReference type="Proteomes" id="UP000018031"/>
    </source>
</evidence>
<organism evidence="1 2">
    <name type="scientific">Porphyromonas crevioricanis JCM 15906</name>
    <dbReference type="NCBI Taxonomy" id="1305617"/>
    <lineage>
        <taxon>Bacteria</taxon>
        <taxon>Pseudomonadati</taxon>
        <taxon>Bacteroidota</taxon>
        <taxon>Bacteroidia</taxon>
        <taxon>Bacteroidales</taxon>
        <taxon>Porphyromonadaceae</taxon>
        <taxon>Porphyromonas</taxon>
    </lineage>
</organism>
<protein>
    <submittedName>
        <fullName evidence="1">Uncharacterized protein</fullName>
    </submittedName>
</protein>
<proteinExistence type="predicted"/>
<evidence type="ECO:0000313" key="1">
    <source>
        <dbReference type="EMBL" id="GAD05771.1"/>
    </source>
</evidence>
<gene>
    <name evidence="1" type="ORF">PORCRE_1479</name>
</gene>
<dbReference type="AlphaFoldDB" id="T1CI67"/>